<dbReference type="SUPFAM" id="SSF53756">
    <property type="entry name" value="UDP-Glycosyltransferase/glycogen phosphorylase"/>
    <property type="match status" value="1"/>
</dbReference>
<dbReference type="InterPro" id="IPR050426">
    <property type="entry name" value="Glycosyltransferase_28"/>
</dbReference>
<reference evidence="1 2" key="1">
    <citation type="submission" date="2016-12" db="EMBL/GenBank/DDBJ databases">
        <title>The draft genome sequence of Actinophytocola sp. 11-183.</title>
        <authorList>
            <person name="Wang W."/>
            <person name="Yuan L."/>
        </authorList>
    </citation>
    <scope>NUCLEOTIDE SEQUENCE [LARGE SCALE GENOMIC DNA]</scope>
    <source>
        <strain evidence="1 2">11-183</strain>
    </source>
</reference>
<gene>
    <name evidence="1" type="ORF">BU204_01835</name>
</gene>
<keyword evidence="2" id="KW-1185">Reference proteome</keyword>
<dbReference type="PANTHER" id="PTHR48050">
    <property type="entry name" value="STEROL 3-BETA-GLUCOSYLTRANSFERASE"/>
    <property type="match status" value="1"/>
</dbReference>
<dbReference type="CDD" id="cd03784">
    <property type="entry name" value="GT1_Gtf-like"/>
    <property type="match status" value="1"/>
</dbReference>
<dbReference type="STRING" id="1912961.BU204_01835"/>
<proteinExistence type="predicted"/>
<evidence type="ECO:0008006" key="3">
    <source>
        <dbReference type="Google" id="ProtNLM"/>
    </source>
</evidence>
<dbReference type="InterPro" id="IPR002213">
    <property type="entry name" value="UDP_glucos_trans"/>
</dbReference>
<dbReference type="Gene3D" id="3.40.50.2000">
    <property type="entry name" value="Glycogen Phosphorylase B"/>
    <property type="match status" value="2"/>
</dbReference>
<dbReference type="GO" id="GO:0017000">
    <property type="term" value="P:antibiotic biosynthetic process"/>
    <property type="evidence" value="ECO:0007669"/>
    <property type="project" value="UniProtKB-ARBA"/>
</dbReference>
<accession>A0A1Q8CY81</accession>
<name>A0A1Q8CY81_9PSEU</name>
<dbReference type="GO" id="GO:0008194">
    <property type="term" value="F:UDP-glycosyltransferase activity"/>
    <property type="evidence" value="ECO:0007669"/>
    <property type="project" value="InterPro"/>
</dbReference>
<evidence type="ECO:0000313" key="1">
    <source>
        <dbReference type="EMBL" id="OLF19314.1"/>
    </source>
</evidence>
<comment type="caution">
    <text evidence="1">The sequence shown here is derived from an EMBL/GenBank/DDBJ whole genome shotgun (WGS) entry which is preliminary data.</text>
</comment>
<dbReference type="Pfam" id="PF00201">
    <property type="entry name" value="UDPGT"/>
    <property type="match status" value="1"/>
</dbReference>
<dbReference type="Proteomes" id="UP000185596">
    <property type="component" value="Unassembled WGS sequence"/>
</dbReference>
<dbReference type="AlphaFoldDB" id="A0A1Q8CY81"/>
<protein>
    <recommendedName>
        <fullName evidence="3">Glycosyl transferase</fullName>
    </recommendedName>
</protein>
<dbReference type="PANTHER" id="PTHR48050:SF13">
    <property type="entry name" value="STEROL 3-BETA-GLUCOSYLTRANSFERASE UGT80A2"/>
    <property type="match status" value="1"/>
</dbReference>
<organism evidence="1 2">
    <name type="scientific">Actinophytocola xanthii</name>
    <dbReference type="NCBI Taxonomy" id="1912961"/>
    <lineage>
        <taxon>Bacteria</taxon>
        <taxon>Bacillati</taxon>
        <taxon>Actinomycetota</taxon>
        <taxon>Actinomycetes</taxon>
        <taxon>Pseudonocardiales</taxon>
        <taxon>Pseudonocardiaceae</taxon>
    </lineage>
</organism>
<sequence length="406" mass="42808">MSLQVGDSASKGHLNPLVGVVQHLLARGHRVSWLPLPAAVGPADRAQLAEVGVELLDTPALPAGILAGPRQMAAVARDPARVWAVYHSFLLAPVPHLLEDVRALLDRLRPDVAVVDTMSYPGIIACELAELPWVGVCAGLKLVHPPGFGPAYRGDMSAVVAPRADLFARYGLDPDFRLFECPSPTANVVFGTEELVGNVSPPANTSLVGPTITPRHRGDETEFPFHLVPEDRQLVYASFGSVHTGLTIHGVVEALVEATGKLGACLVISSEAVDQRAEELPDHVITTCYAPQLEMLAHADAFVTHGGANSVMEGLYSGVPLLVVPLASDQPLQARLVERAGAGIAVDPADLTTDSAMAALARLLDPDGPIRHAVARVQKSYRANDGARRAAEIVERVAAARGGARG</sequence>
<dbReference type="EMBL" id="MSIE01000002">
    <property type="protein sequence ID" value="OLF19314.1"/>
    <property type="molecule type" value="Genomic_DNA"/>
</dbReference>
<evidence type="ECO:0000313" key="2">
    <source>
        <dbReference type="Proteomes" id="UP000185596"/>
    </source>
</evidence>